<evidence type="ECO:0000313" key="2">
    <source>
        <dbReference type="EMBL" id="AOO80494.1"/>
    </source>
</evidence>
<dbReference type="RefSeq" id="WP_069689712.1">
    <property type="nucleotide sequence ID" value="NZ_CP017147.1"/>
</dbReference>
<dbReference type="PANTHER" id="PTHR15020">
    <property type="entry name" value="FLAVIN REDUCTASE-RELATED"/>
    <property type="match status" value="1"/>
</dbReference>
<dbReference type="Pfam" id="PF13460">
    <property type="entry name" value="NAD_binding_10"/>
    <property type="match status" value="1"/>
</dbReference>
<protein>
    <submittedName>
        <fullName evidence="2">NAD-dependent dehydratase</fullName>
    </submittedName>
</protein>
<dbReference type="STRING" id="1526658.BHK69_08485"/>
<dbReference type="EMBL" id="CP017147">
    <property type="protein sequence ID" value="AOO80494.1"/>
    <property type="molecule type" value="Genomic_DNA"/>
</dbReference>
<organism evidence="2 3">
    <name type="scientific">Bosea vaviloviae</name>
    <dbReference type="NCBI Taxonomy" id="1526658"/>
    <lineage>
        <taxon>Bacteria</taxon>
        <taxon>Pseudomonadati</taxon>
        <taxon>Pseudomonadota</taxon>
        <taxon>Alphaproteobacteria</taxon>
        <taxon>Hyphomicrobiales</taxon>
        <taxon>Boseaceae</taxon>
        <taxon>Bosea</taxon>
    </lineage>
</organism>
<dbReference type="Proteomes" id="UP000094969">
    <property type="component" value="Chromosome"/>
</dbReference>
<proteinExistence type="predicted"/>
<dbReference type="SUPFAM" id="SSF51735">
    <property type="entry name" value="NAD(P)-binding Rossmann-fold domains"/>
    <property type="match status" value="1"/>
</dbReference>
<dbReference type="OrthoDB" id="7352421at2"/>
<dbReference type="InterPro" id="IPR016040">
    <property type="entry name" value="NAD(P)-bd_dom"/>
</dbReference>
<keyword evidence="3" id="KW-1185">Reference proteome</keyword>
<gene>
    <name evidence="2" type="ORF">BHK69_08485</name>
</gene>
<dbReference type="InterPro" id="IPR036291">
    <property type="entry name" value="NAD(P)-bd_dom_sf"/>
</dbReference>
<dbReference type="AlphaFoldDB" id="A0A1D7TZF2"/>
<evidence type="ECO:0000313" key="3">
    <source>
        <dbReference type="Proteomes" id="UP000094969"/>
    </source>
</evidence>
<dbReference type="PANTHER" id="PTHR15020:SF50">
    <property type="entry name" value="UPF0659 PROTEIN YMR090W"/>
    <property type="match status" value="1"/>
</dbReference>
<reference evidence="2 3" key="1">
    <citation type="journal article" date="2015" name="Antonie Van Leeuwenhoek">
        <title>Bosea vaviloviae sp. nov., a new species of slow-growing rhizobia isolated from nodules of the relict species Vavilovia formosa (Stev.) Fed.</title>
        <authorList>
            <person name="Safronova V.I."/>
            <person name="Kuznetsova I.G."/>
            <person name="Sazanova A.L."/>
            <person name="Kimeklis A.K."/>
            <person name="Belimov A.A."/>
            <person name="Andronov E.E."/>
            <person name="Pinaev A.G."/>
            <person name="Chizhevskaya E.P."/>
            <person name="Pukhaev A.R."/>
            <person name="Popov K.P."/>
            <person name="Willems A."/>
            <person name="Tikhonovich I.A."/>
        </authorList>
    </citation>
    <scope>NUCLEOTIDE SEQUENCE [LARGE SCALE GENOMIC DNA]</scope>
    <source>
        <strain evidence="2 3">Vaf18</strain>
    </source>
</reference>
<accession>A0A1D7TZF2</accession>
<evidence type="ECO:0000259" key="1">
    <source>
        <dbReference type="Pfam" id="PF13460"/>
    </source>
</evidence>
<name>A0A1D7TZF2_9HYPH</name>
<dbReference type="KEGG" id="bvv:BHK69_08485"/>
<dbReference type="CDD" id="cd05243">
    <property type="entry name" value="SDR_a5"/>
    <property type="match status" value="1"/>
</dbReference>
<feature type="domain" description="NAD(P)-binding" evidence="1">
    <location>
        <begin position="8"/>
        <end position="193"/>
    </location>
</feature>
<dbReference type="Gene3D" id="3.40.50.720">
    <property type="entry name" value="NAD(P)-binding Rossmann-like Domain"/>
    <property type="match status" value="1"/>
</dbReference>
<sequence>MQKVFVVGAAGKIGRSLARQLSERGHQTRALYRKPGQADELMALGATPVLGSLTELDVSQLARLMADSDVVVFSAGAGGKGGTEMTNAIDGRGLELSVASAQEAGIRRFLLVSAFPEAFRGKYVSDTFENYMAVKKLADVHLAETDMDWVILRPGTLLSDPGTGMVRAGLAIPNGEVTRDDVATALVEIIENPAVNRIIIELTKGDAPVGQAIQRLAQS</sequence>